<evidence type="ECO:0000256" key="8">
    <source>
        <dbReference type="ARBA" id="ARBA00023143"/>
    </source>
</evidence>
<organism evidence="13">
    <name type="scientific">Proteinivorax hydrogeniformans</name>
    <dbReference type="NCBI Taxonomy" id="1826727"/>
    <lineage>
        <taxon>Bacteria</taxon>
        <taxon>Bacillati</taxon>
        <taxon>Bacillota</taxon>
        <taxon>Clostridia</taxon>
        <taxon>Eubacteriales</taxon>
        <taxon>Proteinivoracaceae</taxon>
        <taxon>Proteinivorax</taxon>
    </lineage>
</organism>
<comment type="function">
    <text evidence="9">The M ring may be actively involved in energy transduction.</text>
</comment>
<evidence type="ECO:0000256" key="1">
    <source>
        <dbReference type="ARBA" id="ARBA00004117"/>
    </source>
</evidence>
<reference evidence="13" key="1">
    <citation type="journal article" date="2018" name="Antonie Van Leeuwenhoek">
        <title>Proteinivorax hydrogeniformans sp. nov., an anaerobic, haloalkaliphilic bacterium fermenting proteinaceous compounds with high hydrogen production.</title>
        <authorList>
            <person name="Boltyanskaya Y."/>
            <person name="Detkova E."/>
            <person name="Pimenov N."/>
            <person name="Kevbrin V."/>
        </authorList>
    </citation>
    <scope>NUCLEOTIDE SEQUENCE</scope>
    <source>
        <strain evidence="13">Z-710</strain>
    </source>
</reference>
<dbReference type="Pfam" id="PF08345">
    <property type="entry name" value="YscJ_FliF_C"/>
    <property type="match status" value="1"/>
</dbReference>
<dbReference type="GO" id="GO:0071973">
    <property type="term" value="P:bacterial-type flagellum-dependent cell motility"/>
    <property type="evidence" value="ECO:0007669"/>
    <property type="project" value="InterPro"/>
</dbReference>
<feature type="domain" description="Flagellar M-ring C-terminal" evidence="12">
    <location>
        <begin position="258"/>
        <end position="401"/>
    </location>
</feature>
<feature type="domain" description="Flagellar M-ring N-terminal" evidence="11">
    <location>
        <begin position="48"/>
        <end position="219"/>
    </location>
</feature>
<evidence type="ECO:0000256" key="5">
    <source>
        <dbReference type="ARBA" id="ARBA00022692"/>
    </source>
</evidence>
<dbReference type="PANTHER" id="PTHR30046">
    <property type="entry name" value="FLAGELLAR M-RING PROTEIN"/>
    <property type="match status" value="1"/>
</dbReference>
<dbReference type="PRINTS" id="PR01009">
    <property type="entry name" value="FLGMRINGFLIF"/>
</dbReference>
<keyword evidence="6 10" id="KW-1133">Transmembrane helix</keyword>
<evidence type="ECO:0000256" key="6">
    <source>
        <dbReference type="ARBA" id="ARBA00022989"/>
    </source>
</evidence>
<comment type="subcellular location">
    <subcellularLocation>
        <location evidence="1 9">Bacterial flagellum basal body</location>
    </subcellularLocation>
    <subcellularLocation>
        <location evidence="2">Cell membrane</location>
        <topology evidence="2">Multi-pass membrane protein</topology>
    </subcellularLocation>
</comment>
<dbReference type="PANTHER" id="PTHR30046:SF0">
    <property type="entry name" value="FLAGELLAR M-RING PROTEIN"/>
    <property type="match status" value="1"/>
</dbReference>
<comment type="similarity">
    <text evidence="3 9">Belongs to the FliF family.</text>
</comment>
<dbReference type="GO" id="GO:0005886">
    <property type="term" value="C:plasma membrane"/>
    <property type="evidence" value="ECO:0007669"/>
    <property type="project" value="UniProtKB-SubCell"/>
</dbReference>
<dbReference type="NCBIfam" id="TIGR00206">
    <property type="entry name" value="fliF"/>
    <property type="match status" value="1"/>
</dbReference>
<feature type="transmembrane region" description="Helical" evidence="10">
    <location>
        <begin position="27"/>
        <end position="46"/>
    </location>
</feature>
<evidence type="ECO:0000313" key="13">
    <source>
        <dbReference type="EMBL" id="XCI27523.1"/>
    </source>
</evidence>
<evidence type="ECO:0000256" key="4">
    <source>
        <dbReference type="ARBA" id="ARBA00022475"/>
    </source>
</evidence>
<dbReference type="Pfam" id="PF01514">
    <property type="entry name" value="YscJ_FliF"/>
    <property type="match status" value="1"/>
</dbReference>
<dbReference type="InterPro" id="IPR006182">
    <property type="entry name" value="FliF_N_dom"/>
</dbReference>
<evidence type="ECO:0000256" key="2">
    <source>
        <dbReference type="ARBA" id="ARBA00004651"/>
    </source>
</evidence>
<protein>
    <recommendedName>
        <fullName evidence="9">Flagellar M-ring protein</fullName>
    </recommendedName>
</protein>
<gene>
    <name evidence="13" type="primary">fliF</name>
    <name evidence="13" type="ORF">PRVXH_001425</name>
</gene>
<evidence type="ECO:0000259" key="12">
    <source>
        <dbReference type="Pfam" id="PF08345"/>
    </source>
</evidence>
<keyword evidence="4" id="KW-1003">Cell membrane</keyword>
<name>A0AAU8HQ94_9FIRM</name>
<keyword evidence="13" id="KW-0966">Cell projection</keyword>
<dbReference type="AlphaFoldDB" id="A0AAU8HQ94"/>
<dbReference type="GO" id="GO:0003774">
    <property type="term" value="F:cytoskeletal motor activity"/>
    <property type="evidence" value="ECO:0007669"/>
    <property type="project" value="InterPro"/>
</dbReference>
<dbReference type="InterPro" id="IPR045851">
    <property type="entry name" value="AMP-bd_C_sf"/>
</dbReference>
<keyword evidence="13" id="KW-0969">Cilium</keyword>
<dbReference type="InterPro" id="IPR000067">
    <property type="entry name" value="FlgMring_FliF"/>
</dbReference>
<keyword evidence="5 10" id="KW-0812">Transmembrane</keyword>
<feature type="transmembrane region" description="Helical" evidence="10">
    <location>
        <begin position="422"/>
        <end position="442"/>
    </location>
</feature>
<keyword evidence="13" id="KW-0282">Flagellum</keyword>
<dbReference type="Gene3D" id="3.30.300.30">
    <property type="match status" value="1"/>
</dbReference>
<dbReference type="GO" id="GO:0009431">
    <property type="term" value="C:bacterial-type flagellum basal body, MS ring"/>
    <property type="evidence" value="ECO:0007669"/>
    <property type="project" value="InterPro"/>
</dbReference>
<reference evidence="13" key="2">
    <citation type="submission" date="2024-06" db="EMBL/GenBank/DDBJ databases">
        <authorList>
            <person name="Petrova K.O."/>
            <person name="Toshchakov S.V."/>
            <person name="Boltjanskaja Y.V."/>
            <person name="Kevbrin V.V."/>
        </authorList>
    </citation>
    <scope>NUCLEOTIDE SEQUENCE</scope>
    <source>
        <strain evidence="13">Z-710</strain>
    </source>
</reference>
<evidence type="ECO:0000256" key="10">
    <source>
        <dbReference type="SAM" id="Phobius"/>
    </source>
</evidence>
<keyword evidence="8 9" id="KW-0975">Bacterial flagellum</keyword>
<sequence length="497" mass="54881">MNELKDNIANQMKSLWSERPKPERIKIMAAIFFLLITATSLGVLFLSSDMEVVYSELSSQDVSQMTIKLREMGVDYEVKEGGTAIAVPKNDADDVRVFMSTNQLPRSSGMIGYERLENVSSFAPESERQILYLQALQEEIIRNIELFPEVNRAQVNITPATESIYTSNREEAKAAVTLFLDGVTLSANQVNGIKHLVANSVEGLSYEGVFVTDQDMTPLDESSQPTTQVGDIRENLAIQNDFERNLQNSLESLLGVYFDYDNVAVNVNAELNFDHLVRESELFDPLTDGEQIVRSMEVLEEHFTGQGIDPVGEEDIPTYPGVDGGATESEKRHEIINHEINKVKEHLVVAPGSVDRLSVAVLVNGELGQEESEAISDFVAVAAGLDVEGRADQINVMSGDFAEVSEADDAVVIQEPWLTRELALIALAGLGLIIAAVFGVMVTKNRNQPTGYQEVAATTEQEDIDIQENNQEEKIKRLASKDPKGVSKLIKSWIAEE</sequence>
<accession>A0AAU8HQ94</accession>
<dbReference type="InterPro" id="IPR013556">
    <property type="entry name" value="Flag_M-ring_C"/>
</dbReference>
<evidence type="ECO:0000256" key="7">
    <source>
        <dbReference type="ARBA" id="ARBA00023136"/>
    </source>
</evidence>
<evidence type="ECO:0000256" key="3">
    <source>
        <dbReference type="ARBA" id="ARBA00007971"/>
    </source>
</evidence>
<keyword evidence="7 10" id="KW-0472">Membrane</keyword>
<proteinExistence type="inferred from homology"/>
<dbReference type="PIRSF" id="PIRSF004862">
    <property type="entry name" value="FliF"/>
    <property type="match status" value="1"/>
</dbReference>
<dbReference type="RefSeq" id="WP_353892101.1">
    <property type="nucleotide sequence ID" value="NZ_CP159485.1"/>
</dbReference>
<evidence type="ECO:0000259" key="11">
    <source>
        <dbReference type="Pfam" id="PF01514"/>
    </source>
</evidence>
<evidence type="ECO:0000256" key="9">
    <source>
        <dbReference type="PIRNR" id="PIRNR004862"/>
    </source>
</evidence>
<dbReference type="InterPro" id="IPR043427">
    <property type="entry name" value="YscJ/FliF"/>
</dbReference>
<dbReference type="EMBL" id="CP159485">
    <property type="protein sequence ID" value="XCI27523.1"/>
    <property type="molecule type" value="Genomic_DNA"/>
</dbReference>